<dbReference type="Proteomes" id="UP000828048">
    <property type="component" value="Chromosome 11"/>
</dbReference>
<evidence type="ECO:0000313" key="1">
    <source>
        <dbReference type="EMBL" id="KAH7855815.1"/>
    </source>
</evidence>
<reference evidence="1 2" key="1">
    <citation type="journal article" date="2021" name="Hortic Res">
        <title>High-quality reference genome and annotation aids understanding of berry development for evergreen blueberry (Vaccinium darrowii).</title>
        <authorList>
            <person name="Yu J."/>
            <person name="Hulse-Kemp A.M."/>
            <person name="Babiker E."/>
            <person name="Staton M."/>
        </authorList>
    </citation>
    <scope>NUCLEOTIDE SEQUENCE [LARGE SCALE GENOMIC DNA]</scope>
    <source>
        <strain evidence="2">cv. NJ 8807/NJ 8810</strain>
        <tissue evidence="1">Young leaf</tissue>
    </source>
</reference>
<gene>
    <name evidence="1" type="ORF">Vadar_029309</name>
</gene>
<comment type="caution">
    <text evidence="1">The sequence shown here is derived from an EMBL/GenBank/DDBJ whole genome shotgun (WGS) entry which is preliminary data.</text>
</comment>
<organism evidence="1 2">
    <name type="scientific">Vaccinium darrowii</name>
    <dbReference type="NCBI Taxonomy" id="229202"/>
    <lineage>
        <taxon>Eukaryota</taxon>
        <taxon>Viridiplantae</taxon>
        <taxon>Streptophyta</taxon>
        <taxon>Embryophyta</taxon>
        <taxon>Tracheophyta</taxon>
        <taxon>Spermatophyta</taxon>
        <taxon>Magnoliopsida</taxon>
        <taxon>eudicotyledons</taxon>
        <taxon>Gunneridae</taxon>
        <taxon>Pentapetalae</taxon>
        <taxon>asterids</taxon>
        <taxon>Ericales</taxon>
        <taxon>Ericaceae</taxon>
        <taxon>Vaccinioideae</taxon>
        <taxon>Vaccinieae</taxon>
        <taxon>Vaccinium</taxon>
    </lineage>
</organism>
<sequence>MANSEIIEEITASSDSIEEIIEEITASSDSIEEVRASSDSTKALRSSPSANHHQNAASSSATDNENDQHVEAPPPSFETICNDLRLAWKKYTAHMNAKIYVAGKEFKRLRNLGSTEKDFDELRKAIANLQIPRIPSQVNIVSPTKTKDKSSKPSLAANYMAKYFSSKPKQLENNHQNAASSSATTKKNPHGEALPPSSEMIPNDFRLMNSAWKKYMDQMNAKFSVASKEFKRLRRKYPDHMNAQINMPSEEFKKTDFDKLQKAIKKLKSHVKEWQIPLTSNEDDHDGEDLSQTIGSELNLLVSAFEEAQKFMESTEGEINQARAKSNELQKAYSEKQQKGESSKLRKDIGKLRVLIRPYGEIRSTDSNRHPYEWPDINGVGEGRMDFFFQEPNEPNTDGVDGDKMTDKFNGLTEPVRYCLLCFFKFPPKEFIRRTTMIYLWIGQRYILQHLQQKYPSRKEEELLSLEEDVGKKIFDELITNGFIVRCSLEPNSCRMSPSARSSLYKEAEDKGFTSNGTRDLDAESVRGKPIGHSCLINVGEAVIDRKPEIFENMEHIQSLYLGRWQSLATHHIELADTKILHGMSKLKNLTFLSLRGISLITDLPNFISELNDLKILDLRACHNLEGIPDEISSLKKLTHLDMSECYFLEHMPKSLAQLSKLEVLKGFFIGDSKNNKQSCTLSNLSRLSEFRKLNIYTSAEKFPTRSDLNALTEFEGLLKLTISWGGCSSTRKSGDTAASASQEEGEETLHLGLQKLDLQGFPMRSLPCWLCPPNLKQLRKLYIRGGNLRDLGQLRKTKGSTGMLRYCV</sequence>
<name>A0ACB7YQQ0_9ERIC</name>
<proteinExistence type="predicted"/>
<dbReference type="EMBL" id="CM037161">
    <property type="protein sequence ID" value="KAH7855815.1"/>
    <property type="molecule type" value="Genomic_DNA"/>
</dbReference>
<evidence type="ECO:0000313" key="2">
    <source>
        <dbReference type="Proteomes" id="UP000828048"/>
    </source>
</evidence>
<accession>A0ACB7YQQ0</accession>
<keyword evidence="2" id="KW-1185">Reference proteome</keyword>
<protein>
    <submittedName>
        <fullName evidence="1">Uncharacterized protein</fullName>
    </submittedName>
</protein>